<dbReference type="InterPro" id="IPR050256">
    <property type="entry name" value="Glycosyltransferase_2"/>
</dbReference>
<feature type="transmembrane region" description="Helical" evidence="9">
    <location>
        <begin position="284"/>
        <end position="309"/>
    </location>
</feature>
<evidence type="ECO:0000256" key="6">
    <source>
        <dbReference type="ARBA" id="ARBA00022989"/>
    </source>
</evidence>
<evidence type="ECO:0000256" key="7">
    <source>
        <dbReference type="ARBA" id="ARBA00023136"/>
    </source>
</evidence>
<comment type="similarity">
    <text evidence="8">Belongs to the glycosyltransferase 2 family. GtrB subfamily.</text>
</comment>
<dbReference type="GO" id="GO:0016757">
    <property type="term" value="F:glycosyltransferase activity"/>
    <property type="evidence" value="ECO:0007669"/>
    <property type="project" value="UniProtKB-KW"/>
</dbReference>
<evidence type="ECO:0000259" key="10">
    <source>
        <dbReference type="Pfam" id="PF00535"/>
    </source>
</evidence>
<dbReference type="EMBL" id="FLUO01000001">
    <property type="protein sequence ID" value="SBV94375.1"/>
    <property type="molecule type" value="Genomic_DNA"/>
</dbReference>
<keyword evidence="3" id="KW-0328">Glycosyltransferase</keyword>
<dbReference type="GO" id="GO:0005886">
    <property type="term" value="C:plasma membrane"/>
    <property type="evidence" value="ECO:0007669"/>
    <property type="project" value="UniProtKB-SubCell"/>
</dbReference>
<dbReference type="Pfam" id="PF00535">
    <property type="entry name" value="Glycos_transf_2"/>
    <property type="match status" value="1"/>
</dbReference>
<comment type="subcellular location">
    <subcellularLocation>
        <location evidence="1">Cell membrane</location>
        <topology evidence="1">Multi-pass membrane protein</topology>
    </subcellularLocation>
</comment>
<evidence type="ECO:0000256" key="4">
    <source>
        <dbReference type="ARBA" id="ARBA00022679"/>
    </source>
</evidence>
<keyword evidence="5 9" id="KW-0812">Transmembrane</keyword>
<feature type="domain" description="Glycosyltransferase 2-like" evidence="10">
    <location>
        <begin position="27"/>
        <end position="189"/>
    </location>
</feature>
<sequence length="338" mass="36993">MRTAHSSTSHAPSQRRADAERALSLLSVVIPCYNESAGLERLYDALTPVLESAVPAFEIVLVDDGSRDDTFAIARKLAARDRRVKALRFARNFGKEAGMAAGLAAASGDAVVLMDADLQHPPAVIPEMLAAWRDGTDMVIAVRRDRTTDSWARSAISRLYYKLFQAMSEVRIPRGAGDFRLFDRVVVDAIVALPERNRFMKGITSWVGFRQECLPFDVGARETGRSAWNLLGLMRYAWDGLTSFSTVPLRVWSVLGVLIAGLATIYGLWLVISTTVFGIDVPGYASLMVSTLFLGGVQLISLGVLGEYVGRIFLEVKKRPLYLVADSIGFDAPDDGSE</sequence>
<dbReference type="Gene3D" id="3.90.550.10">
    <property type="entry name" value="Spore Coat Polysaccharide Biosynthesis Protein SpsA, Chain A"/>
    <property type="match status" value="1"/>
</dbReference>
<dbReference type="InterPro" id="IPR001173">
    <property type="entry name" value="Glyco_trans_2-like"/>
</dbReference>
<accession>A0A212J5C0</accession>
<evidence type="ECO:0000256" key="8">
    <source>
        <dbReference type="ARBA" id="ARBA00038152"/>
    </source>
</evidence>
<name>A0A212J5C0_9PROT</name>
<keyword evidence="6 9" id="KW-1133">Transmembrane helix</keyword>
<keyword evidence="2" id="KW-1003">Cell membrane</keyword>
<proteinExistence type="inferred from homology"/>
<reference evidence="11" key="1">
    <citation type="submission" date="2016-04" db="EMBL/GenBank/DDBJ databases">
        <authorList>
            <person name="Evans L.H."/>
            <person name="Alamgir A."/>
            <person name="Owens N."/>
            <person name="Weber N.D."/>
            <person name="Virtaneva K."/>
            <person name="Barbian K."/>
            <person name="Babar A."/>
            <person name="Rosenke K."/>
        </authorList>
    </citation>
    <scope>NUCLEOTIDE SEQUENCE</scope>
    <source>
        <strain evidence="11">86</strain>
    </source>
</reference>
<gene>
    <name evidence="11" type="primary">yfdH</name>
    <name evidence="11" type="ORF">KL86APRO_10504</name>
</gene>
<dbReference type="FunFam" id="3.90.550.10:FF:000079">
    <property type="entry name" value="Probable glycosyl transferase"/>
    <property type="match status" value="1"/>
</dbReference>
<organism evidence="11">
    <name type="scientific">uncultured Alphaproteobacteria bacterium</name>
    <dbReference type="NCBI Taxonomy" id="91750"/>
    <lineage>
        <taxon>Bacteria</taxon>
        <taxon>Pseudomonadati</taxon>
        <taxon>Pseudomonadota</taxon>
        <taxon>Alphaproteobacteria</taxon>
        <taxon>environmental samples</taxon>
    </lineage>
</organism>
<evidence type="ECO:0000256" key="3">
    <source>
        <dbReference type="ARBA" id="ARBA00022676"/>
    </source>
</evidence>
<keyword evidence="4 11" id="KW-0808">Transferase</keyword>
<keyword evidence="7 9" id="KW-0472">Membrane</keyword>
<evidence type="ECO:0000256" key="2">
    <source>
        <dbReference type="ARBA" id="ARBA00022475"/>
    </source>
</evidence>
<feature type="transmembrane region" description="Helical" evidence="9">
    <location>
        <begin position="251"/>
        <end position="272"/>
    </location>
</feature>
<evidence type="ECO:0000256" key="9">
    <source>
        <dbReference type="SAM" id="Phobius"/>
    </source>
</evidence>
<evidence type="ECO:0000313" key="11">
    <source>
        <dbReference type="EMBL" id="SBV94375.1"/>
    </source>
</evidence>
<dbReference type="PANTHER" id="PTHR48090:SF8">
    <property type="entry name" value="GLYCOSYLTRANSFERASE CSBB-RELATED"/>
    <property type="match status" value="1"/>
</dbReference>
<dbReference type="PANTHER" id="PTHR48090">
    <property type="entry name" value="UNDECAPRENYL-PHOSPHATE 4-DEOXY-4-FORMAMIDO-L-ARABINOSE TRANSFERASE-RELATED"/>
    <property type="match status" value="1"/>
</dbReference>
<dbReference type="SUPFAM" id="SSF53448">
    <property type="entry name" value="Nucleotide-diphospho-sugar transferases"/>
    <property type="match status" value="1"/>
</dbReference>
<protein>
    <submittedName>
        <fullName evidence="11">Bactoprenol glucosyl transferase CPS-53 (KpLE1) prophage</fullName>
    </submittedName>
</protein>
<evidence type="ECO:0000256" key="1">
    <source>
        <dbReference type="ARBA" id="ARBA00004651"/>
    </source>
</evidence>
<dbReference type="InterPro" id="IPR029044">
    <property type="entry name" value="Nucleotide-diphossugar_trans"/>
</dbReference>
<dbReference type="AlphaFoldDB" id="A0A212J5C0"/>
<evidence type="ECO:0000256" key="5">
    <source>
        <dbReference type="ARBA" id="ARBA00022692"/>
    </source>
</evidence>
<dbReference type="CDD" id="cd04187">
    <property type="entry name" value="DPM1_like_bac"/>
    <property type="match status" value="1"/>
</dbReference>